<comment type="subunit">
    <text evidence="1">Homodimer.</text>
</comment>
<dbReference type="InterPro" id="IPR044662">
    <property type="entry name" value="HS1/DABB1-like"/>
</dbReference>
<dbReference type="PANTHER" id="PTHR33178">
    <property type="match status" value="1"/>
</dbReference>
<dbReference type="InterPro" id="IPR013097">
    <property type="entry name" value="Dabb"/>
</dbReference>
<feature type="domain" description="Stress-response A/B barrel" evidence="2">
    <location>
        <begin position="86"/>
        <end position="179"/>
    </location>
</feature>
<dbReference type="PANTHER" id="PTHR33178:SF5">
    <property type="entry name" value="EXPRESSED PROTEIN"/>
    <property type="match status" value="1"/>
</dbReference>
<dbReference type="Proteomes" id="UP001418222">
    <property type="component" value="Unassembled WGS sequence"/>
</dbReference>
<organism evidence="3 4">
    <name type="scientific">Platanthera zijinensis</name>
    <dbReference type="NCBI Taxonomy" id="2320716"/>
    <lineage>
        <taxon>Eukaryota</taxon>
        <taxon>Viridiplantae</taxon>
        <taxon>Streptophyta</taxon>
        <taxon>Embryophyta</taxon>
        <taxon>Tracheophyta</taxon>
        <taxon>Spermatophyta</taxon>
        <taxon>Magnoliopsida</taxon>
        <taxon>Liliopsida</taxon>
        <taxon>Asparagales</taxon>
        <taxon>Orchidaceae</taxon>
        <taxon>Orchidoideae</taxon>
        <taxon>Orchideae</taxon>
        <taxon>Orchidinae</taxon>
        <taxon>Platanthera</taxon>
    </lineage>
</organism>
<evidence type="ECO:0000259" key="2">
    <source>
        <dbReference type="PROSITE" id="PS51502"/>
    </source>
</evidence>
<keyword evidence="4" id="KW-1185">Reference proteome</keyword>
<dbReference type="EMBL" id="JBBWWQ010000003">
    <property type="protein sequence ID" value="KAK8951921.1"/>
    <property type="molecule type" value="Genomic_DNA"/>
</dbReference>
<dbReference type="Pfam" id="PF07876">
    <property type="entry name" value="Dabb"/>
    <property type="match status" value="1"/>
</dbReference>
<proteinExistence type="predicted"/>
<evidence type="ECO:0000313" key="3">
    <source>
        <dbReference type="EMBL" id="KAK8951921.1"/>
    </source>
</evidence>
<accession>A0AAP0BX90</accession>
<sequence length="305" mass="35116">MLTCNHRIPIAPFLRPLTPHICSSSQRFATPDAKFLRSRLRNPEIDIFSRLWRRGVRVRVFSMKDGHGAGHNAPVEEGFVKKRKIVEHILLLQAKVDLSDVDEKDMLDFLYTSQYHISGIIAISLGRVEDPNTDKVTHAVYMRFQRREDLARFSANPHFLEVLKEHVFPYCYGLLSVDFESEVDDEMLSIFRRGENFNYGVECILLISVFETSLLHAIEEAMLALQNLMDESRSLIIQGTCGSNFSSGDTEYTHAAVMRFSTFEAFELFTCSSKYQYMWESKFQPIVRKCILVHFSVDPVGTELL</sequence>
<dbReference type="SMART" id="SM00886">
    <property type="entry name" value="Dabb"/>
    <property type="match status" value="1"/>
</dbReference>
<reference evidence="3 4" key="1">
    <citation type="journal article" date="2022" name="Nat. Plants">
        <title>Genomes of leafy and leafless Platanthera orchids illuminate the evolution of mycoheterotrophy.</title>
        <authorList>
            <person name="Li M.H."/>
            <person name="Liu K.W."/>
            <person name="Li Z."/>
            <person name="Lu H.C."/>
            <person name="Ye Q.L."/>
            <person name="Zhang D."/>
            <person name="Wang J.Y."/>
            <person name="Li Y.F."/>
            <person name="Zhong Z.M."/>
            <person name="Liu X."/>
            <person name="Yu X."/>
            <person name="Liu D.K."/>
            <person name="Tu X.D."/>
            <person name="Liu B."/>
            <person name="Hao Y."/>
            <person name="Liao X.Y."/>
            <person name="Jiang Y.T."/>
            <person name="Sun W.H."/>
            <person name="Chen J."/>
            <person name="Chen Y.Q."/>
            <person name="Ai Y."/>
            <person name="Zhai J.W."/>
            <person name="Wu S.S."/>
            <person name="Zhou Z."/>
            <person name="Hsiao Y.Y."/>
            <person name="Wu W.L."/>
            <person name="Chen Y.Y."/>
            <person name="Lin Y.F."/>
            <person name="Hsu J.L."/>
            <person name="Li C.Y."/>
            <person name="Wang Z.W."/>
            <person name="Zhao X."/>
            <person name="Zhong W.Y."/>
            <person name="Ma X.K."/>
            <person name="Ma L."/>
            <person name="Huang J."/>
            <person name="Chen G.Z."/>
            <person name="Huang M.Z."/>
            <person name="Huang L."/>
            <person name="Peng D.H."/>
            <person name="Luo Y.B."/>
            <person name="Zou S.Q."/>
            <person name="Chen S.P."/>
            <person name="Lan S."/>
            <person name="Tsai W.C."/>
            <person name="Van de Peer Y."/>
            <person name="Liu Z.J."/>
        </authorList>
    </citation>
    <scope>NUCLEOTIDE SEQUENCE [LARGE SCALE GENOMIC DNA]</scope>
    <source>
        <strain evidence="3">Lor287</strain>
    </source>
</reference>
<dbReference type="SUPFAM" id="SSF54909">
    <property type="entry name" value="Dimeric alpha+beta barrel"/>
    <property type="match status" value="2"/>
</dbReference>
<evidence type="ECO:0000256" key="1">
    <source>
        <dbReference type="ARBA" id="ARBA00011738"/>
    </source>
</evidence>
<dbReference type="AlphaFoldDB" id="A0AAP0BX90"/>
<protein>
    <recommendedName>
        <fullName evidence="2">Stress-response A/B barrel domain-containing protein</fullName>
    </recommendedName>
</protein>
<dbReference type="Gene3D" id="3.30.70.100">
    <property type="match status" value="2"/>
</dbReference>
<dbReference type="InterPro" id="IPR011008">
    <property type="entry name" value="Dimeric_a/b-barrel"/>
</dbReference>
<gene>
    <name evidence="3" type="ORF">KSP39_PZI004793</name>
</gene>
<evidence type="ECO:0000313" key="4">
    <source>
        <dbReference type="Proteomes" id="UP001418222"/>
    </source>
</evidence>
<comment type="caution">
    <text evidence="3">The sequence shown here is derived from an EMBL/GenBank/DDBJ whole genome shotgun (WGS) entry which is preliminary data.</text>
</comment>
<dbReference type="PROSITE" id="PS51502">
    <property type="entry name" value="S_R_A_B_BARREL"/>
    <property type="match status" value="1"/>
</dbReference>
<name>A0AAP0BX90_9ASPA</name>